<gene>
    <name evidence="2" type="ORF">GCM10008119_23050</name>
</gene>
<evidence type="ECO:0000313" key="3">
    <source>
        <dbReference type="Proteomes" id="UP000645390"/>
    </source>
</evidence>
<evidence type="ECO:0000256" key="1">
    <source>
        <dbReference type="SAM" id="SignalP"/>
    </source>
</evidence>
<comment type="caution">
    <text evidence="2">The sequence shown here is derived from an EMBL/GenBank/DDBJ whole genome shotgun (WGS) entry which is preliminary data.</text>
</comment>
<reference evidence="3" key="1">
    <citation type="journal article" date="2019" name="Int. J. Syst. Evol. Microbiol.">
        <title>The Global Catalogue of Microorganisms (GCM) 10K type strain sequencing project: providing services to taxonomists for standard genome sequencing and annotation.</title>
        <authorList>
            <consortium name="The Broad Institute Genomics Platform"/>
            <consortium name="The Broad Institute Genome Sequencing Center for Infectious Disease"/>
            <person name="Wu L."/>
            <person name="Ma J."/>
        </authorList>
    </citation>
    <scope>NUCLEOTIDE SEQUENCE [LARGE SCALE GENOMIC DNA]</scope>
    <source>
        <strain evidence="3">CCM 8939</strain>
    </source>
</reference>
<keyword evidence="1" id="KW-0732">Signal</keyword>
<proteinExistence type="predicted"/>
<accession>A0ABQ2BHX5</accession>
<dbReference type="Proteomes" id="UP000645390">
    <property type="component" value="Unassembled WGS sequence"/>
</dbReference>
<sequence length="128" mass="14455">MKNKKNFILMKGTVMLLFVCAILSCGSQTADYEKKIIGSWVGEIKLPNNGKSIGNMHLEFTREGAFFQTTGEGAEKVVSKQTYRITKNKIFYKGKATGNEELDSDYHFRGDVLVMQVDADSAEYRRVK</sequence>
<dbReference type="RefSeq" id="WP_188414449.1">
    <property type="nucleotide sequence ID" value="NZ_BMDJ01000006.1"/>
</dbReference>
<organism evidence="2 3">
    <name type="scientific">Pedobacter mendelii</name>
    <dbReference type="NCBI Taxonomy" id="1908240"/>
    <lineage>
        <taxon>Bacteria</taxon>
        <taxon>Pseudomonadati</taxon>
        <taxon>Bacteroidota</taxon>
        <taxon>Sphingobacteriia</taxon>
        <taxon>Sphingobacteriales</taxon>
        <taxon>Sphingobacteriaceae</taxon>
        <taxon>Pedobacter</taxon>
    </lineage>
</organism>
<feature type="chain" id="PRO_5046219332" description="Lipocalin-like domain-containing protein" evidence="1">
    <location>
        <begin position="31"/>
        <end position="128"/>
    </location>
</feature>
<evidence type="ECO:0008006" key="4">
    <source>
        <dbReference type="Google" id="ProtNLM"/>
    </source>
</evidence>
<dbReference type="PROSITE" id="PS51257">
    <property type="entry name" value="PROKAR_LIPOPROTEIN"/>
    <property type="match status" value="1"/>
</dbReference>
<dbReference type="EMBL" id="BMDJ01000006">
    <property type="protein sequence ID" value="GGI26518.1"/>
    <property type="molecule type" value="Genomic_DNA"/>
</dbReference>
<evidence type="ECO:0000313" key="2">
    <source>
        <dbReference type="EMBL" id="GGI26518.1"/>
    </source>
</evidence>
<name>A0ABQ2BHX5_9SPHI</name>
<protein>
    <recommendedName>
        <fullName evidence="4">Lipocalin-like domain-containing protein</fullName>
    </recommendedName>
</protein>
<feature type="signal peptide" evidence="1">
    <location>
        <begin position="1"/>
        <end position="30"/>
    </location>
</feature>
<keyword evidence="3" id="KW-1185">Reference proteome</keyword>